<accession>A0A2T0K9R4</accession>
<reference evidence="3 4" key="1">
    <citation type="submission" date="2018-03" db="EMBL/GenBank/DDBJ databases">
        <title>Genomic Encyclopedia of Archaeal and Bacterial Type Strains, Phase II (KMG-II): from individual species to whole genera.</title>
        <authorList>
            <person name="Goeker M."/>
        </authorList>
    </citation>
    <scope>NUCLEOTIDE SEQUENCE [LARGE SCALE GENOMIC DNA]</scope>
    <source>
        <strain evidence="3 4">DSM 43146</strain>
    </source>
</reference>
<dbReference type="CDD" id="cd01949">
    <property type="entry name" value="GGDEF"/>
    <property type="match status" value="1"/>
</dbReference>
<name>A0A2T0K9R4_9ACTN</name>
<dbReference type="InterPro" id="IPR000160">
    <property type="entry name" value="GGDEF_dom"/>
</dbReference>
<feature type="domain" description="GGDEF" evidence="2">
    <location>
        <begin position="344"/>
        <end position="480"/>
    </location>
</feature>
<dbReference type="Pfam" id="PF00990">
    <property type="entry name" value="GGDEF"/>
    <property type="match status" value="1"/>
</dbReference>
<evidence type="ECO:0000313" key="4">
    <source>
        <dbReference type="Proteomes" id="UP000239415"/>
    </source>
</evidence>
<dbReference type="PROSITE" id="PS50887">
    <property type="entry name" value="GGDEF"/>
    <property type="match status" value="1"/>
</dbReference>
<dbReference type="Gene3D" id="3.30.70.270">
    <property type="match status" value="1"/>
</dbReference>
<feature type="transmembrane region" description="Helical" evidence="1">
    <location>
        <begin position="7"/>
        <end position="26"/>
    </location>
</feature>
<feature type="transmembrane region" description="Helical" evidence="1">
    <location>
        <begin position="284"/>
        <end position="302"/>
    </location>
</feature>
<feature type="transmembrane region" description="Helical" evidence="1">
    <location>
        <begin position="100"/>
        <end position="118"/>
    </location>
</feature>
<dbReference type="AlphaFoldDB" id="A0A2T0K9R4"/>
<dbReference type="EMBL" id="PVMZ01000009">
    <property type="protein sequence ID" value="PRX19878.1"/>
    <property type="molecule type" value="Genomic_DNA"/>
</dbReference>
<evidence type="ECO:0000259" key="2">
    <source>
        <dbReference type="PROSITE" id="PS50887"/>
    </source>
</evidence>
<evidence type="ECO:0000313" key="3">
    <source>
        <dbReference type="EMBL" id="PRX19878.1"/>
    </source>
</evidence>
<dbReference type="SUPFAM" id="SSF55073">
    <property type="entry name" value="Nucleotide cyclase"/>
    <property type="match status" value="1"/>
</dbReference>
<keyword evidence="4" id="KW-1185">Reference proteome</keyword>
<feature type="transmembrane region" description="Helical" evidence="1">
    <location>
        <begin position="155"/>
        <end position="176"/>
    </location>
</feature>
<keyword evidence="1" id="KW-0812">Transmembrane</keyword>
<proteinExistence type="predicted"/>
<gene>
    <name evidence="3" type="ORF">CLV67_109143</name>
</gene>
<feature type="transmembrane region" description="Helical" evidence="1">
    <location>
        <begin position="258"/>
        <end position="278"/>
    </location>
</feature>
<dbReference type="NCBIfam" id="TIGR00254">
    <property type="entry name" value="GGDEF"/>
    <property type="match status" value="1"/>
</dbReference>
<comment type="caution">
    <text evidence="3">The sequence shown here is derived from an EMBL/GenBank/DDBJ whole genome shotgun (WGS) entry which is preliminary data.</text>
</comment>
<dbReference type="SMART" id="SM00267">
    <property type="entry name" value="GGDEF"/>
    <property type="match status" value="1"/>
</dbReference>
<feature type="transmembrane region" description="Helical" evidence="1">
    <location>
        <begin position="188"/>
        <end position="206"/>
    </location>
</feature>
<dbReference type="InterPro" id="IPR052163">
    <property type="entry name" value="DGC-Regulatory_Protein"/>
</dbReference>
<dbReference type="InterPro" id="IPR029787">
    <property type="entry name" value="Nucleotide_cyclase"/>
</dbReference>
<protein>
    <submittedName>
        <fullName evidence="3">Diguanylate cyclase (GGDEF)-like protein</fullName>
    </submittedName>
</protein>
<feature type="transmembrane region" description="Helical" evidence="1">
    <location>
        <begin position="125"/>
        <end position="143"/>
    </location>
</feature>
<dbReference type="InterPro" id="IPR043128">
    <property type="entry name" value="Rev_trsase/Diguanyl_cyclase"/>
</dbReference>
<feature type="transmembrane region" description="Helical" evidence="1">
    <location>
        <begin position="218"/>
        <end position="237"/>
    </location>
</feature>
<feature type="transmembrane region" description="Helical" evidence="1">
    <location>
        <begin position="32"/>
        <end position="49"/>
    </location>
</feature>
<feature type="transmembrane region" description="Helical" evidence="1">
    <location>
        <begin position="61"/>
        <end position="80"/>
    </location>
</feature>
<evidence type="ECO:0000256" key="1">
    <source>
        <dbReference type="SAM" id="Phobius"/>
    </source>
</evidence>
<organism evidence="3 4">
    <name type="scientific">Actinoplanes italicus</name>
    <dbReference type="NCBI Taxonomy" id="113567"/>
    <lineage>
        <taxon>Bacteria</taxon>
        <taxon>Bacillati</taxon>
        <taxon>Actinomycetota</taxon>
        <taxon>Actinomycetes</taxon>
        <taxon>Micromonosporales</taxon>
        <taxon>Micromonosporaceae</taxon>
        <taxon>Actinoplanes</taxon>
    </lineage>
</organism>
<dbReference type="PANTHER" id="PTHR46663:SF2">
    <property type="entry name" value="GGDEF DOMAIN-CONTAINING PROTEIN"/>
    <property type="match status" value="1"/>
</dbReference>
<sequence>MVRAGRTVNVAFVFLAAVFAVGYLLGSVPVRTGLMLLSGILAAVAIAAGMRWHRVTDQRPWVLVIIALLLLTVGNAGWFMAALLRDGGTPPDVLVVPPQLGGYVFMLAASLMIVIRHAPRDAGGTIDAAVWGVALAAPAWEFLFRPNLLRGGMGIAGQFLVLTQLLVLLGICGALLRVARASSASRTCLNYLFASLGLTILGTAIVNMGPATGEAGSLPALCFAIGYLSLGAAGMHPSVKHLSEPVTRLGGPIPKMRLGMLGSALVLIPVCGGLGQLLGQPADGLLLTVAPLLSIPLVLVRISRLKHALLYQATHDELTGLVNRRRLFTEMHKAIAAHAGGAPGDLALIYCDLNGFKPINDEYGHEAGDAILRATATRISDAVRPGDVVARIGGDEFLIFGAEADDATVRAIGDRVARSIAAPVTWNGQTLQVTAAVGTVTWTERRLVAPDDLLARADERMYADKRSRSAQRGQHLRAERLDERHQVLPHVVQVDAVEAESGIAS</sequence>
<keyword evidence="1" id="KW-0472">Membrane</keyword>
<dbReference type="Proteomes" id="UP000239415">
    <property type="component" value="Unassembled WGS sequence"/>
</dbReference>
<keyword evidence="1" id="KW-1133">Transmembrane helix</keyword>
<dbReference type="PANTHER" id="PTHR46663">
    <property type="entry name" value="DIGUANYLATE CYCLASE DGCT-RELATED"/>
    <property type="match status" value="1"/>
</dbReference>